<reference evidence="9 10" key="2">
    <citation type="journal article" date="2007" name="BMC Biol.">
        <title>A 100%-complete sequence reveals unusually simple genomic features in the hot-spring red alga Cyanidioschyzon merolae.</title>
        <authorList>
            <person name="Nozaki H."/>
            <person name="Takano H."/>
            <person name="Misumi O."/>
            <person name="Terasawa K."/>
            <person name="Matsuzaki M."/>
            <person name="Maruyama S."/>
            <person name="Nishida K."/>
            <person name="Yagisawa F."/>
            <person name="Yoshida Y."/>
            <person name="Fujiwara T."/>
            <person name="Takio S."/>
            <person name="Tamura K."/>
            <person name="Chung S.J."/>
            <person name="Nakamura S."/>
            <person name="Kuroiwa H."/>
            <person name="Tanaka K."/>
            <person name="Sato N."/>
            <person name="Kuroiwa T."/>
        </authorList>
    </citation>
    <scope>NUCLEOTIDE SEQUENCE [LARGE SCALE GENOMIC DNA]</scope>
    <source>
        <strain evidence="9 10">10D</strain>
    </source>
</reference>
<dbReference type="Pfam" id="PF00208">
    <property type="entry name" value="ELFV_dehydrog"/>
    <property type="match status" value="1"/>
</dbReference>
<dbReference type="GO" id="GO:0006538">
    <property type="term" value="P:L-glutamate catabolic process"/>
    <property type="evidence" value="ECO:0007669"/>
    <property type="project" value="TreeGrafter"/>
</dbReference>
<dbReference type="Proteomes" id="UP000007014">
    <property type="component" value="Chromosome 12"/>
</dbReference>
<name>M1V8I9_CYAM1</name>
<dbReference type="OrthoDB" id="6718861at2759"/>
<dbReference type="PANTHER" id="PTHR11606">
    <property type="entry name" value="GLUTAMATE DEHYDROGENASE"/>
    <property type="match status" value="1"/>
</dbReference>
<evidence type="ECO:0000256" key="7">
    <source>
        <dbReference type="SAM" id="MobiDB-lite"/>
    </source>
</evidence>
<comment type="catalytic activity">
    <reaction evidence="5">
        <text>L-glutamate + NADP(+) + H2O = 2-oxoglutarate + NH4(+) + NADPH + H(+)</text>
        <dbReference type="Rhea" id="RHEA:11612"/>
        <dbReference type="ChEBI" id="CHEBI:15377"/>
        <dbReference type="ChEBI" id="CHEBI:15378"/>
        <dbReference type="ChEBI" id="CHEBI:16810"/>
        <dbReference type="ChEBI" id="CHEBI:28938"/>
        <dbReference type="ChEBI" id="CHEBI:29985"/>
        <dbReference type="ChEBI" id="CHEBI:57783"/>
        <dbReference type="ChEBI" id="CHEBI:58349"/>
        <dbReference type="EC" id="1.4.1.3"/>
    </reaction>
</comment>
<evidence type="ECO:0000256" key="4">
    <source>
        <dbReference type="ARBA" id="ARBA00047867"/>
    </source>
</evidence>
<dbReference type="Gene3D" id="3.40.50.10860">
    <property type="entry name" value="Leucine Dehydrogenase, chain A, domain 1"/>
    <property type="match status" value="1"/>
</dbReference>
<dbReference type="PANTHER" id="PTHR11606:SF13">
    <property type="entry name" value="GLUTAMATE DEHYDROGENASE 1, MITOCHONDRIAL"/>
    <property type="match status" value="1"/>
</dbReference>
<keyword evidence="10" id="KW-1185">Reference proteome</keyword>
<feature type="domain" description="Glutamate/phenylalanine/leucine/valine/L-tryptophan dehydrogenase C-terminal" evidence="8">
    <location>
        <begin position="313"/>
        <end position="611"/>
    </location>
</feature>
<sequence>MWSIVTGNRLFGVLSTTGTRFPAGAYLAKSSAAAPQISREGSRGTIRRFSSDTDKETGVKQPSDDETSLEFPHALNVHYDALNAPPSPTKQPLSVANDPPASAAKAAAAALDALLSETAAAPLPKTPTRELTFLESVDLFFDEAAKLTTVSPALLGHIKECNNLLEFTFPILRTNGQIELIRGYRAQHSHHRLPTKGGIRYDVRVSEDEVKALAALMTFKCATVDVPFGGAKGGVVIDRTKYDDMELERITRRFTVELIKRNAIGPAVDVPAPDYGTGPREMGWMKDTYEAFNPNDIDRIACVTGKPINLGGIRGRDNATGLGVFFGIREFLARTDVVERYGIRKGPGIEGKDVVVQGLGNVGYWSSRFMCELGRARIVAIAERDGFLVSRSPNGLDPTDVKRHFAMHGHLRGYEGPLNVGQGQVEYVPGDPCQALELECDILIPAALESVIHGGNASRIQAAVIAEAANGPVTYAADRYFKTSRKLGVDCPLIIPDLLLNAGGVTVSYFEWVKNLGHLRFGRMTRRVEEKSMRAIANVLERHGMKLEERDLKELEAGADEATLVRSGLEDTICAAVEETWNTAREMNCDLRLAAYCNAIRKIALDVSWWRTRLLCCAPQMFQSDRQLRSWWQSSQVHRTKLTNVGTDDCNPESVCYLWNFPVNFLVIVKTWLKPRICLRRN</sequence>
<evidence type="ECO:0000313" key="9">
    <source>
        <dbReference type="EMBL" id="BAM80674.1"/>
    </source>
</evidence>
<dbReference type="GeneID" id="16994820"/>
<dbReference type="InterPro" id="IPR006095">
    <property type="entry name" value="Glu/Leu/Phe/Val/Trp_DH"/>
</dbReference>
<dbReference type="EMBL" id="AP006494">
    <property type="protein sequence ID" value="BAM80674.1"/>
    <property type="molecule type" value="Genomic_DNA"/>
</dbReference>
<dbReference type="SUPFAM" id="SSF51735">
    <property type="entry name" value="NAD(P)-binding Rossmann-fold domains"/>
    <property type="match status" value="1"/>
</dbReference>
<dbReference type="STRING" id="280699.M1V8I9"/>
<dbReference type="AlphaFoldDB" id="M1V8I9"/>
<dbReference type="Gene3D" id="3.40.50.720">
    <property type="entry name" value="NAD(P)-binding Rossmann-like Domain"/>
    <property type="match status" value="1"/>
</dbReference>
<dbReference type="CDD" id="cd01076">
    <property type="entry name" value="NAD_bind_1_Glu_DH"/>
    <property type="match status" value="1"/>
</dbReference>
<dbReference type="InterPro" id="IPR046346">
    <property type="entry name" value="Aminoacid_DH-like_N_sf"/>
</dbReference>
<evidence type="ECO:0000256" key="6">
    <source>
        <dbReference type="RuleBase" id="RU004417"/>
    </source>
</evidence>
<dbReference type="SMART" id="SM00839">
    <property type="entry name" value="ELFV_dehydrog"/>
    <property type="match status" value="1"/>
</dbReference>
<dbReference type="RefSeq" id="XP_005536710.1">
    <property type="nucleotide sequence ID" value="XM_005536653.1"/>
</dbReference>
<dbReference type="Gramene" id="CML049CT">
    <property type="protein sequence ID" value="CML049CT"/>
    <property type="gene ID" value="CML049C"/>
</dbReference>
<dbReference type="InterPro" id="IPR036291">
    <property type="entry name" value="NAD(P)-bd_dom_sf"/>
</dbReference>
<feature type="region of interest" description="Disordered" evidence="7">
    <location>
        <begin position="32"/>
        <end position="67"/>
    </location>
</feature>
<dbReference type="eggNOG" id="KOG2250">
    <property type="taxonomic scope" value="Eukaryota"/>
</dbReference>
<comment type="catalytic activity">
    <reaction evidence="4">
        <text>L-glutamate + NAD(+) + H2O = 2-oxoglutarate + NH4(+) + NADH + H(+)</text>
        <dbReference type="Rhea" id="RHEA:15133"/>
        <dbReference type="ChEBI" id="CHEBI:15377"/>
        <dbReference type="ChEBI" id="CHEBI:15378"/>
        <dbReference type="ChEBI" id="CHEBI:16810"/>
        <dbReference type="ChEBI" id="CHEBI:28938"/>
        <dbReference type="ChEBI" id="CHEBI:29985"/>
        <dbReference type="ChEBI" id="CHEBI:57540"/>
        <dbReference type="ChEBI" id="CHEBI:57945"/>
        <dbReference type="EC" id="1.4.1.3"/>
    </reaction>
</comment>
<organism evidence="9 10">
    <name type="scientific">Cyanidioschyzon merolae (strain NIES-3377 / 10D)</name>
    <name type="common">Unicellular red alga</name>
    <dbReference type="NCBI Taxonomy" id="280699"/>
    <lineage>
        <taxon>Eukaryota</taxon>
        <taxon>Rhodophyta</taxon>
        <taxon>Bangiophyceae</taxon>
        <taxon>Cyanidiales</taxon>
        <taxon>Cyanidiaceae</taxon>
        <taxon>Cyanidioschyzon</taxon>
    </lineage>
</organism>
<dbReference type="InterPro" id="IPR033922">
    <property type="entry name" value="NAD_bind_Glu_DH"/>
</dbReference>
<evidence type="ECO:0000256" key="5">
    <source>
        <dbReference type="ARBA" id="ARBA00048577"/>
    </source>
</evidence>
<evidence type="ECO:0000256" key="1">
    <source>
        <dbReference type="ARBA" id="ARBA00006382"/>
    </source>
</evidence>
<gene>
    <name evidence="9" type="ORF">CYME_CML049C</name>
</gene>
<dbReference type="GO" id="GO:0004352">
    <property type="term" value="F:glutamate dehydrogenase (NAD+) activity"/>
    <property type="evidence" value="ECO:0007669"/>
    <property type="project" value="TreeGrafter"/>
</dbReference>
<dbReference type="PRINTS" id="PR00082">
    <property type="entry name" value="GLFDHDRGNASE"/>
</dbReference>
<dbReference type="InterPro" id="IPR006097">
    <property type="entry name" value="Glu/Leu/Phe/Val/Trp_DH_dimer"/>
</dbReference>
<feature type="compositionally biased region" description="Basic and acidic residues" evidence="7">
    <location>
        <begin position="49"/>
        <end position="58"/>
    </location>
</feature>
<dbReference type="HOGENOM" id="CLU_025763_1_0_1"/>
<evidence type="ECO:0000256" key="3">
    <source>
        <dbReference type="ARBA" id="ARBA00023002"/>
    </source>
</evidence>
<dbReference type="SUPFAM" id="SSF53223">
    <property type="entry name" value="Aminoacid dehydrogenase-like, N-terminal domain"/>
    <property type="match status" value="1"/>
</dbReference>
<dbReference type="InterPro" id="IPR006096">
    <property type="entry name" value="Glu/Leu/Phe/Val/Trp_DH_C"/>
</dbReference>
<dbReference type="OMA" id="WMVYKCA"/>
<keyword evidence="3 6" id="KW-0560">Oxidoreductase</keyword>
<evidence type="ECO:0000256" key="2">
    <source>
        <dbReference type="ARBA" id="ARBA00012889"/>
    </source>
</evidence>
<dbReference type="GO" id="GO:0005739">
    <property type="term" value="C:mitochondrion"/>
    <property type="evidence" value="ECO:0007669"/>
    <property type="project" value="TreeGrafter"/>
</dbReference>
<dbReference type="Pfam" id="PF02812">
    <property type="entry name" value="ELFV_dehydrog_N"/>
    <property type="match status" value="1"/>
</dbReference>
<protein>
    <recommendedName>
        <fullName evidence="2">glutamate dehydrogenase [NAD(P)(+)]</fullName>
        <ecNumber evidence="2">1.4.1.3</ecNumber>
    </recommendedName>
</protein>
<comment type="similarity">
    <text evidence="1 6">Belongs to the Glu/Leu/Phe/Val dehydrogenases family.</text>
</comment>
<accession>M1V8I9</accession>
<reference evidence="9 10" key="1">
    <citation type="journal article" date="2004" name="Nature">
        <title>Genome sequence of the ultrasmall unicellular red alga Cyanidioschyzon merolae 10D.</title>
        <authorList>
            <person name="Matsuzaki M."/>
            <person name="Misumi O."/>
            <person name="Shin-i T."/>
            <person name="Maruyama S."/>
            <person name="Takahara M."/>
            <person name="Miyagishima S."/>
            <person name="Mori T."/>
            <person name="Nishida K."/>
            <person name="Yagisawa F."/>
            <person name="Nishida K."/>
            <person name="Yoshida Y."/>
            <person name="Nishimura Y."/>
            <person name="Nakao S."/>
            <person name="Kobayashi T."/>
            <person name="Momoyama Y."/>
            <person name="Higashiyama T."/>
            <person name="Minoda A."/>
            <person name="Sano M."/>
            <person name="Nomoto H."/>
            <person name="Oishi K."/>
            <person name="Hayashi H."/>
            <person name="Ohta F."/>
            <person name="Nishizaka S."/>
            <person name="Haga S."/>
            <person name="Miura S."/>
            <person name="Morishita T."/>
            <person name="Kabeya Y."/>
            <person name="Terasawa K."/>
            <person name="Suzuki Y."/>
            <person name="Ishii Y."/>
            <person name="Asakawa S."/>
            <person name="Takano H."/>
            <person name="Ohta N."/>
            <person name="Kuroiwa H."/>
            <person name="Tanaka K."/>
            <person name="Shimizu N."/>
            <person name="Sugano S."/>
            <person name="Sato N."/>
            <person name="Nozaki H."/>
            <person name="Ogasawara N."/>
            <person name="Kohara Y."/>
            <person name="Kuroiwa T."/>
        </authorList>
    </citation>
    <scope>NUCLEOTIDE SEQUENCE [LARGE SCALE GENOMIC DNA]</scope>
    <source>
        <strain evidence="9 10">10D</strain>
    </source>
</reference>
<proteinExistence type="inferred from homology"/>
<evidence type="ECO:0000259" key="8">
    <source>
        <dbReference type="SMART" id="SM00839"/>
    </source>
</evidence>
<dbReference type="KEGG" id="cme:CYME_CML049C"/>
<evidence type="ECO:0000313" key="10">
    <source>
        <dbReference type="Proteomes" id="UP000007014"/>
    </source>
</evidence>
<dbReference type="EC" id="1.4.1.3" evidence="2"/>